<dbReference type="PANTHER" id="PTHR11849">
    <property type="entry name" value="ETS"/>
    <property type="match status" value="1"/>
</dbReference>
<evidence type="ECO:0000313" key="7">
    <source>
        <dbReference type="EMBL" id="KAF6019122.1"/>
    </source>
</evidence>
<evidence type="ECO:0000256" key="1">
    <source>
        <dbReference type="ARBA" id="ARBA00004123"/>
    </source>
</evidence>
<dbReference type="Pfam" id="PF00178">
    <property type="entry name" value="Ets"/>
    <property type="match status" value="1"/>
</dbReference>
<dbReference type="InterPro" id="IPR000418">
    <property type="entry name" value="Ets_dom"/>
</dbReference>
<evidence type="ECO:0000256" key="2">
    <source>
        <dbReference type="ARBA" id="ARBA00005562"/>
    </source>
</evidence>
<evidence type="ECO:0000256" key="4">
    <source>
        <dbReference type="ARBA" id="ARBA00023242"/>
    </source>
</evidence>
<proteinExistence type="inferred from homology"/>
<evidence type="ECO:0000256" key="3">
    <source>
        <dbReference type="ARBA" id="ARBA00023125"/>
    </source>
</evidence>
<dbReference type="EMBL" id="VXIV02003252">
    <property type="protein sequence ID" value="KAF6019122.1"/>
    <property type="molecule type" value="Genomic_DNA"/>
</dbReference>
<dbReference type="OrthoDB" id="10067219at2759"/>
<name>A0A7J7IYY7_BUGNE</name>
<comment type="caution">
    <text evidence="7">The sequence shown here is derived from an EMBL/GenBank/DDBJ whole genome shotgun (WGS) entry which is preliminary data.</text>
</comment>
<feature type="domain" description="ETS" evidence="6">
    <location>
        <begin position="343"/>
        <end position="423"/>
    </location>
</feature>
<dbReference type="InterPro" id="IPR036390">
    <property type="entry name" value="WH_DNA-bd_sf"/>
</dbReference>
<evidence type="ECO:0000313" key="8">
    <source>
        <dbReference type="Proteomes" id="UP000593567"/>
    </source>
</evidence>
<organism evidence="7 8">
    <name type="scientific">Bugula neritina</name>
    <name type="common">Brown bryozoan</name>
    <name type="synonym">Sertularia neritina</name>
    <dbReference type="NCBI Taxonomy" id="10212"/>
    <lineage>
        <taxon>Eukaryota</taxon>
        <taxon>Metazoa</taxon>
        <taxon>Spiralia</taxon>
        <taxon>Lophotrochozoa</taxon>
        <taxon>Bryozoa</taxon>
        <taxon>Gymnolaemata</taxon>
        <taxon>Cheilostomatida</taxon>
        <taxon>Flustrina</taxon>
        <taxon>Buguloidea</taxon>
        <taxon>Bugulidae</taxon>
        <taxon>Bugula</taxon>
    </lineage>
</organism>
<dbReference type="Gene3D" id="1.10.10.10">
    <property type="entry name" value="Winged helix-like DNA-binding domain superfamily/Winged helix DNA-binding domain"/>
    <property type="match status" value="1"/>
</dbReference>
<dbReference type="PROSITE" id="PS00345">
    <property type="entry name" value="ETS_DOMAIN_1"/>
    <property type="match status" value="1"/>
</dbReference>
<dbReference type="PROSITE" id="PS50061">
    <property type="entry name" value="ETS_DOMAIN_3"/>
    <property type="match status" value="1"/>
</dbReference>
<dbReference type="PRINTS" id="PR00454">
    <property type="entry name" value="ETSDOMAIN"/>
</dbReference>
<reference evidence="7" key="1">
    <citation type="submission" date="2020-06" db="EMBL/GenBank/DDBJ databases">
        <title>Draft genome of Bugula neritina, a colonial animal packing powerful symbionts and potential medicines.</title>
        <authorList>
            <person name="Rayko M."/>
        </authorList>
    </citation>
    <scope>NUCLEOTIDE SEQUENCE [LARGE SCALE GENOMIC DNA]</scope>
    <source>
        <strain evidence="7">Kwan_BN1</strain>
    </source>
</reference>
<keyword evidence="4 5" id="KW-0539">Nucleus</keyword>
<dbReference type="GO" id="GO:0000981">
    <property type="term" value="F:DNA-binding transcription factor activity, RNA polymerase II-specific"/>
    <property type="evidence" value="ECO:0007669"/>
    <property type="project" value="TreeGrafter"/>
</dbReference>
<dbReference type="AlphaFoldDB" id="A0A7J7IYY7"/>
<dbReference type="PROSITE" id="PS00346">
    <property type="entry name" value="ETS_DOMAIN_2"/>
    <property type="match status" value="1"/>
</dbReference>
<evidence type="ECO:0000259" key="6">
    <source>
        <dbReference type="PROSITE" id="PS50061"/>
    </source>
</evidence>
<dbReference type="GO" id="GO:0030154">
    <property type="term" value="P:cell differentiation"/>
    <property type="evidence" value="ECO:0007669"/>
    <property type="project" value="TreeGrafter"/>
</dbReference>
<keyword evidence="8" id="KW-1185">Reference proteome</keyword>
<accession>A0A7J7IYY7</accession>
<keyword evidence="3 5" id="KW-0238">DNA-binding</keyword>
<dbReference type="PANTHER" id="PTHR11849:SF304">
    <property type="entry name" value="DNA-BINDING PROTEIN D-ETS-3"/>
    <property type="match status" value="1"/>
</dbReference>
<dbReference type="FunFam" id="1.10.10.10:FF:000039">
    <property type="entry name" value="Friend leukemia integration 1 transcription factor"/>
    <property type="match status" value="1"/>
</dbReference>
<evidence type="ECO:0000256" key="5">
    <source>
        <dbReference type="RuleBase" id="RU004019"/>
    </source>
</evidence>
<dbReference type="Proteomes" id="UP000593567">
    <property type="component" value="Unassembled WGS sequence"/>
</dbReference>
<dbReference type="SMART" id="SM00413">
    <property type="entry name" value="ETS"/>
    <property type="match status" value="1"/>
</dbReference>
<dbReference type="GO" id="GO:0043565">
    <property type="term" value="F:sequence-specific DNA binding"/>
    <property type="evidence" value="ECO:0007669"/>
    <property type="project" value="InterPro"/>
</dbReference>
<dbReference type="GO" id="GO:0005634">
    <property type="term" value="C:nucleus"/>
    <property type="evidence" value="ECO:0007669"/>
    <property type="project" value="UniProtKB-SubCell"/>
</dbReference>
<protein>
    <submittedName>
        <fullName evidence="7">ERG</fullName>
    </submittedName>
</protein>
<sequence length="510" mass="58647">MRGSIIMMIGSNQPGAPPPPSVLGTDSMNQWPISGSYSHMVANIKPEPQSYDQYGCQYTNNSSYQQQHCNNGNIVENIILENITDLKEIKLEDLCYLDNEDFSEYVLNDSRSLEQIRKTSSPQSQYSSATSSPLSDLEYCSSSPASSAADSWHSDQMVPSVSKNHPQYIEERPLYVDTNKQRCSSWPRRQHTNHLSTAAHYIILTNTLSSYPQPGSFMQVINVYWFGSVMIDMLVLNSHKQAKPVSQYMEDVYSQQRPISAAPTHLHQFNQHVSTPPLSVAALPPPSYEEHVMHYTSHTTVPHYAHYHSAMYADYDPEETNQTVLEEYKNKLMERIRSQGGQIQLWQFLLSLLDDESNSECIAWEGSFGEFRMVNPDEVARKWGEKKKKVNMTYDKLSRALRYYYDKLILTKTHGKRYTYKFHFKRIVQQLRKPGSGAKRDPSYIPHDLLPYITNRWFVWLEYQTALPGCHRMTVMDTVLAGWRFTLANGSIFPCLPTSLLYLQREVPTA</sequence>
<dbReference type="SUPFAM" id="SSF46785">
    <property type="entry name" value="Winged helix' DNA-binding domain"/>
    <property type="match status" value="1"/>
</dbReference>
<comment type="similarity">
    <text evidence="2 5">Belongs to the ETS family.</text>
</comment>
<gene>
    <name evidence="7" type="ORF">EB796_022539</name>
</gene>
<dbReference type="InterPro" id="IPR036388">
    <property type="entry name" value="WH-like_DNA-bd_sf"/>
</dbReference>
<comment type="subcellular location">
    <subcellularLocation>
        <location evidence="1 5">Nucleus</location>
    </subcellularLocation>
</comment>
<dbReference type="InterPro" id="IPR046328">
    <property type="entry name" value="ETS_fam"/>
</dbReference>